<dbReference type="GO" id="GO:0007169">
    <property type="term" value="P:cell surface receptor protein tyrosine kinase signaling pathway"/>
    <property type="evidence" value="ECO:0007669"/>
    <property type="project" value="TreeGrafter"/>
</dbReference>
<dbReference type="InterPro" id="IPR011009">
    <property type="entry name" value="Kinase-like_dom_sf"/>
</dbReference>
<dbReference type="PANTHER" id="PTHR24416:SF600">
    <property type="entry name" value="PDGF- AND VEGF-RECEPTOR RELATED, ISOFORM J"/>
    <property type="match status" value="1"/>
</dbReference>
<dbReference type="SUPFAM" id="SSF56112">
    <property type="entry name" value="Protein kinase-like (PK-like)"/>
    <property type="match status" value="1"/>
</dbReference>
<dbReference type="AlphaFoldDB" id="A0A813QVH5"/>
<dbReference type="InterPro" id="IPR050122">
    <property type="entry name" value="RTK"/>
</dbReference>
<dbReference type="PROSITE" id="PS00109">
    <property type="entry name" value="PROTEIN_KINASE_TYR"/>
    <property type="match status" value="1"/>
</dbReference>
<dbReference type="Gene3D" id="1.10.510.10">
    <property type="entry name" value="Transferase(Phosphotransferase) domain 1"/>
    <property type="match status" value="1"/>
</dbReference>
<organism evidence="2 3">
    <name type="scientific">Adineta steineri</name>
    <dbReference type="NCBI Taxonomy" id="433720"/>
    <lineage>
        <taxon>Eukaryota</taxon>
        <taxon>Metazoa</taxon>
        <taxon>Spiralia</taxon>
        <taxon>Gnathifera</taxon>
        <taxon>Rotifera</taxon>
        <taxon>Eurotatoria</taxon>
        <taxon>Bdelloidea</taxon>
        <taxon>Adinetida</taxon>
        <taxon>Adinetidae</taxon>
        <taxon>Adineta</taxon>
    </lineage>
</organism>
<dbReference type="GO" id="GO:0043235">
    <property type="term" value="C:receptor complex"/>
    <property type="evidence" value="ECO:0007669"/>
    <property type="project" value="TreeGrafter"/>
</dbReference>
<dbReference type="EMBL" id="CAJNOG010000020">
    <property type="protein sequence ID" value="CAF0774181.1"/>
    <property type="molecule type" value="Genomic_DNA"/>
</dbReference>
<accession>A0A813QVH5</accession>
<dbReference type="PANTHER" id="PTHR24416">
    <property type="entry name" value="TYROSINE-PROTEIN KINASE RECEPTOR"/>
    <property type="match status" value="1"/>
</dbReference>
<dbReference type="GO" id="GO:0005524">
    <property type="term" value="F:ATP binding"/>
    <property type="evidence" value="ECO:0007669"/>
    <property type="project" value="InterPro"/>
</dbReference>
<dbReference type="Proteomes" id="UP000663845">
    <property type="component" value="Unassembled WGS sequence"/>
</dbReference>
<dbReference type="GO" id="GO:0005886">
    <property type="term" value="C:plasma membrane"/>
    <property type="evidence" value="ECO:0007669"/>
    <property type="project" value="TreeGrafter"/>
</dbReference>
<feature type="domain" description="Protein kinase" evidence="1">
    <location>
        <begin position="1"/>
        <end position="163"/>
    </location>
</feature>
<gene>
    <name evidence="2" type="ORF">JYZ213_LOCUS3795</name>
</gene>
<dbReference type="InterPro" id="IPR001245">
    <property type="entry name" value="Ser-Thr/Tyr_kinase_cat_dom"/>
</dbReference>
<name>A0A813QVH5_9BILA</name>
<dbReference type="Pfam" id="PF07714">
    <property type="entry name" value="PK_Tyr_Ser-Thr"/>
    <property type="match status" value="1"/>
</dbReference>
<protein>
    <recommendedName>
        <fullName evidence="1">Protein kinase domain-containing protein</fullName>
    </recommendedName>
</protein>
<reference evidence="2" key="1">
    <citation type="submission" date="2021-02" db="EMBL/GenBank/DDBJ databases">
        <authorList>
            <person name="Nowell W R."/>
        </authorList>
    </citation>
    <scope>NUCLEOTIDE SEQUENCE</scope>
</reference>
<proteinExistence type="predicted"/>
<sequence length="173" mass="19488">MVFLAHNQVVHGDLACRNVLVFRYDANEPKHNLVKLTDFGLSRGSSMYAPVGTASTTTLTIVPIRYAAPEILSNSNNKNSYTEKSDVFSMGVLMWEAYSKGEMPWSNIENDNEVCQKVMNGERLKQPSKCTDRMWSIILNCMSQQEKNRPSFEELKRQLLGFILNSASTSGIN</sequence>
<dbReference type="GO" id="GO:0004714">
    <property type="term" value="F:transmembrane receptor protein tyrosine kinase activity"/>
    <property type="evidence" value="ECO:0007669"/>
    <property type="project" value="TreeGrafter"/>
</dbReference>
<comment type="caution">
    <text evidence="2">The sequence shown here is derived from an EMBL/GenBank/DDBJ whole genome shotgun (WGS) entry which is preliminary data.</text>
</comment>
<evidence type="ECO:0000259" key="1">
    <source>
        <dbReference type="PROSITE" id="PS50011"/>
    </source>
</evidence>
<dbReference type="InterPro" id="IPR000719">
    <property type="entry name" value="Prot_kinase_dom"/>
</dbReference>
<dbReference type="PROSITE" id="PS50011">
    <property type="entry name" value="PROTEIN_KINASE_DOM"/>
    <property type="match status" value="1"/>
</dbReference>
<dbReference type="InterPro" id="IPR008266">
    <property type="entry name" value="Tyr_kinase_AS"/>
</dbReference>
<evidence type="ECO:0000313" key="3">
    <source>
        <dbReference type="Proteomes" id="UP000663845"/>
    </source>
</evidence>
<evidence type="ECO:0000313" key="2">
    <source>
        <dbReference type="EMBL" id="CAF0774181.1"/>
    </source>
</evidence>